<dbReference type="PANTHER" id="PTHR33164">
    <property type="entry name" value="TRANSCRIPTIONAL REGULATOR, MARR FAMILY"/>
    <property type="match status" value="1"/>
</dbReference>
<dbReference type="InterPro" id="IPR039422">
    <property type="entry name" value="MarR/SlyA-like"/>
</dbReference>
<dbReference type="PROSITE" id="PS50995">
    <property type="entry name" value="HTH_MARR_2"/>
    <property type="match status" value="1"/>
</dbReference>
<dbReference type="STRING" id="1404245.CGLY_13605"/>
<dbReference type="PRINTS" id="PR00598">
    <property type="entry name" value="HTHMARR"/>
</dbReference>
<evidence type="ECO:0000313" key="3">
    <source>
        <dbReference type="Proteomes" id="UP000023703"/>
    </source>
</evidence>
<dbReference type="GO" id="GO:0006950">
    <property type="term" value="P:response to stress"/>
    <property type="evidence" value="ECO:0007669"/>
    <property type="project" value="TreeGrafter"/>
</dbReference>
<dbReference type="OrthoDB" id="3216907at2"/>
<evidence type="ECO:0000259" key="1">
    <source>
        <dbReference type="PROSITE" id="PS50995"/>
    </source>
</evidence>
<dbReference type="GO" id="GO:0003700">
    <property type="term" value="F:DNA-binding transcription factor activity"/>
    <property type="evidence" value="ECO:0007669"/>
    <property type="project" value="InterPro"/>
</dbReference>
<feature type="domain" description="HTH marR-type" evidence="1">
    <location>
        <begin position="26"/>
        <end position="161"/>
    </location>
</feature>
<sequence>MSVAKDLRSETVELWKRAVPDLDERTMTVVALIKSISESIDRASEWACRDSVISAAELEVLVPLRHATARLTAARLAERLGMSRAGVSKHLSRLESRGLLVRVASQEDSRTSIINLTDEGAAAVDEAFLRELEVHGQLLGANVGDRSDVGLLRQIDEALSGGLQELRRD</sequence>
<dbReference type="PRINTS" id="PR00033">
    <property type="entry name" value="HTHASNC"/>
</dbReference>
<dbReference type="Proteomes" id="UP000023703">
    <property type="component" value="Chromosome"/>
</dbReference>
<dbReference type="AlphaFoldDB" id="X5EEX3"/>
<dbReference type="Gene3D" id="1.10.10.10">
    <property type="entry name" value="Winged helix-like DNA-binding domain superfamily/Winged helix DNA-binding domain"/>
    <property type="match status" value="1"/>
</dbReference>
<dbReference type="EMBL" id="CP006842">
    <property type="protein sequence ID" value="AHW65161.1"/>
    <property type="molecule type" value="Genomic_DNA"/>
</dbReference>
<dbReference type="InterPro" id="IPR000485">
    <property type="entry name" value="AsnC-type_HTH_dom"/>
</dbReference>
<dbReference type="GO" id="GO:0043565">
    <property type="term" value="F:sequence-specific DNA binding"/>
    <property type="evidence" value="ECO:0007669"/>
    <property type="project" value="InterPro"/>
</dbReference>
<gene>
    <name evidence="2" type="ORF">CGLY_13605</name>
</gene>
<proteinExistence type="predicted"/>
<name>X5EEX3_9CORY</name>
<dbReference type="InterPro" id="IPR036390">
    <property type="entry name" value="WH_DNA-bd_sf"/>
</dbReference>
<dbReference type="eggNOG" id="COG1846">
    <property type="taxonomic scope" value="Bacteria"/>
</dbReference>
<dbReference type="SMART" id="SM00347">
    <property type="entry name" value="HTH_MARR"/>
    <property type="match status" value="1"/>
</dbReference>
<organism evidence="2 3">
    <name type="scientific">Corynebacterium glyciniphilum AJ 3170</name>
    <dbReference type="NCBI Taxonomy" id="1404245"/>
    <lineage>
        <taxon>Bacteria</taxon>
        <taxon>Bacillati</taxon>
        <taxon>Actinomycetota</taxon>
        <taxon>Actinomycetes</taxon>
        <taxon>Mycobacteriales</taxon>
        <taxon>Corynebacteriaceae</taxon>
        <taxon>Corynebacterium</taxon>
    </lineage>
</organism>
<dbReference type="RefSeq" id="WP_038550163.1">
    <property type="nucleotide sequence ID" value="NZ_CP006842.1"/>
</dbReference>
<dbReference type="HOGENOM" id="CLU_083287_27_5_11"/>
<dbReference type="KEGG" id="cgy:CGLY_13605"/>
<dbReference type="PANTHER" id="PTHR33164:SF43">
    <property type="entry name" value="HTH-TYPE TRANSCRIPTIONAL REPRESSOR YETL"/>
    <property type="match status" value="1"/>
</dbReference>
<protein>
    <submittedName>
        <fullName evidence="2">Putative transcriptional regulator, MerR-family</fullName>
    </submittedName>
</protein>
<reference evidence="2 3" key="1">
    <citation type="journal article" date="2015" name="Int. J. Syst. Evol. Microbiol.">
        <title>Revisiting Corynebacterium glyciniphilum (ex Kubota et al., 1972) sp. nov., nom. rev., isolated from putrefied banana.</title>
        <authorList>
            <person name="Al-Dilaimi A."/>
            <person name="Bednarz H."/>
            <person name="Lomker A."/>
            <person name="Niehaus K."/>
            <person name="Kalinowski J."/>
            <person name="Ruckert C."/>
        </authorList>
    </citation>
    <scope>NUCLEOTIDE SEQUENCE [LARGE SCALE GENOMIC DNA]</scope>
    <source>
        <strain evidence="2">AJ 3170</strain>
    </source>
</reference>
<accession>X5EEX3</accession>
<keyword evidence="3" id="KW-1185">Reference proteome</keyword>
<dbReference type="InterPro" id="IPR000835">
    <property type="entry name" value="HTH_MarR-typ"/>
</dbReference>
<evidence type="ECO:0000313" key="2">
    <source>
        <dbReference type="EMBL" id="AHW65161.1"/>
    </source>
</evidence>
<dbReference type="InterPro" id="IPR036388">
    <property type="entry name" value="WH-like_DNA-bd_sf"/>
</dbReference>
<dbReference type="Pfam" id="PF12802">
    <property type="entry name" value="MarR_2"/>
    <property type="match status" value="1"/>
</dbReference>
<dbReference type="SUPFAM" id="SSF46785">
    <property type="entry name" value="Winged helix' DNA-binding domain"/>
    <property type="match status" value="1"/>
</dbReference>